<protein>
    <submittedName>
        <fullName evidence="1">Uncharacterized protein</fullName>
    </submittedName>
</protein>
<name>A0ABW3KB81_9BACT</name>
<dbReference type="EMBL" id="JBHTKA010000008">
    <property type="protein sequence ID" value="MFD1002252.1"/>
    <property type="molecule type" value="Genomic_DNA"/>
</dbReference>
<reference evidence="2" key="1">
    <citation type="journal article" date="2019" name="Int. J. Syst. Evol. Microbiol.">
        <title>The Global Catalogue of Microorganisms (GCM) 10K type strain sequencing project: providing services to taxonomists for standard genome sequencing and annotation.</title>
        <authorList>
            <consortium name="The Broad Institute Genomics Platform"/>
            <consortium name="The Broad Institute Genome Sequencing Center for Infectious Disease"/>
            <person name="Wu L."/>
            <person name="Ma J."/>
        </authorList>
    </citation>
    <scope>NUCLEOTIDE SEQUENCE [LARGE SCALE GENOMIC DNA]</scope>
    <source>
        <strain evidence="2">CCUG 58938</strain>
    </source>
</reference>
<comment type="caution">
    <text evidence="1">The sequence shown here is derived from an EMBL/GenBank/DDBJ whole genome shotgun (WGS) entry which is preliminary data.</text>
</comment>
<dbReference type="Proteomes" id="UP001597112">
    <property type="component" value="Unassembled WGS sequence"/>
</dbReference>
<proteinExistence type="predicted"/>
<organism evidence="1 2">
    <name type="scientific">Ohtaekwangia kribbensis</name>
    <dbReference type="NCBI Taxonomy" id="688913"/>
    <lineage>
        <taxon>Bacteria</taxon>
        <taxon>Pseudomonadati</taxon>
        <taxon>Bacteroidota</taxon>
        <taxon>Cytophagia</taxon>
        <taxon>Cytophagales</taxon>
        <taxon>Fulvivirgaceae</taxon>
        <taxon>Ohtaekwangia</taxon>
    </lineage>
</organism>
<keyword evidence="2" id="KW-1185">Reference proteome</keyword>
<sequence>MLRKFFPRDKNYVLKEVQSSLEISLLQYLVDYVKVEYLLRFNALGLMDETAERIKQHTTSDYSHLSEFYQHLAAVYRYKNYSDNQLEFIFDGRDPAIKYNEEWTATFRQWAKEFCRHEQFIRAILELTVFYPEDYTPQMAGLRLSTFITRIFELKIDNNKGIIKIRVA</sequence>
<gene>
    <name evidence="1" type="ORF">ACFQ21_23205</name>
</gene>
<evidence type="ECO:0000313" key="1">
    <source>
        <dbReference type="EMBL" id="MFD1002252.1"/>
    </source>
</evidence>
<accession>A0ABW3KB81</accession>
<evidence type="ECO:0000313" key="2">
    <source>
        <dbReference type="Proteomes" id="UP001597112"/>
    </source>
</evidence>
<dbReference type="RefSeq" id="WP_377583176.1">
    <property type="nucleotide sequence ID" value="NZ_JBHTKA010000008.1"/>
</dbReference>